<evidence type="ECO:0000256" key="1">
    <source>
        <dbReference type="SAM" id="Phobius"/>
    </source>
</evidence>
<dbReference type="InterPro" id="IPR019721">
    <property type="entry name" value="NADH-UbQ_OxRdtase_su21_N"/>
</dbReference>
<dbReference type="Proteomes" id="UP000011083">
    <property type="component" value="Unassembled WGS sequence"/>
</dbReference>
<dbReference type="Pfam" id="PF10785">
    <property type="entry name" value="NADH-u_ox-rdase"/>
    <property type="match status" value="1"/>
</dbReference>
<dbReference type="AlphaFoldDB" id="L8H0C2"/>
<keyword evidence="1" id="KW-0812">Transmembrane</keyword>
<feature type="transmembrane region" description="Helical" evidence="1">
    <location>
        <begin position="31"/>
        <end position="49"/>
    </location>
</feature>
<dbReference type="InterPro" id="IPR053229">
    <property type="entry name" value="NADH-Q_oxidrdct_subunit"/>
</dbReference>
<proteinExistence type="predicted"/>
<dbReference type="EMBL" id="KB007971">
    <property type="protein sequence ID" value="ELR17831.1"/>
    <property type="molecule type" value="Genomic_DNA"/>
</dbReference>
<dbReference type="PANTHER" id="PTHR34062">
    <property type="entry name" value="OXIDOREDUCTASE 21 KDA SUBUNIT, PUTATIVE (AFU_ORTHOLOGUE AFUA_4G04750)-RELATED"/>
    <property type="match status" value="1"/>
</dbReference>
<sequence>MVVFTEEPKNAVINPKPTYPSILWHMRLSDWGILVGLTGAGVAWGYMAGKGARKSVALCGGILGFLGGHSIAAQNSAQRLLGRKPNGRPISSEH</sequence>
<evidence type="ECO:0000313" key="3">
    <source>
        <dbReference type="EMBL" id="ELR17831.1"/>
    </source>
</evidence>
<keyword evidence="4" id="KW-1185">Reference proteome</keyword>
<reference evidence="3 4" key="1">
    <citation type="journal article" date="2013" name="Genome Biol.">
        <title>Genome of Acanthamoeba castellanii highlights extensive lateral gene transfer and early evolution of tyrosine kinase signaling.</title>
        <authorList>
            <person name="Clarke M."/>
            <person name="Lohan A.J."/>
            <person name="Liu B."/>
            <person name="Lagkouvardos I."/>
            <person name="Roy S."/>
            <person name="Zafar N."/>
            <person name="Bertelli C."/>
            <person name="Schilde C."/>
            <person name="Kianianmomeni A."/>
            <person name="Burglin T.R."/>
            <person name="Frech C."/>
            <person name="Turcotte B."/>
            <person name="Kopec K.O."/>
            <person name="Synnott J.M."/>
            <person name="Choo C."/>
            <person name="Paponov I."/>
            <person name="Finkler A."/>
            <person name="Soon Heng Tan C."/>
            <person name="Hutchins A.P."/>
            <person name="Weinmeier T."/>
            <person name="Rattei T."/>
            <person name="Chu J.S."/>
            <person name="Gimenez G."/>
            <person name="Irimia M."/>
            <person name="Rigden D.J."/>
            <person name="Fitzpatrick D.A."/>
            <person name="Lorenzo-Morales J."/>
            <person name="Bateman A."/>
            <person name="Chiu C.H."/>
            <person name="Tang P."/>
            <person name="Hegemann P."/>
            <person name="Fromm H."/>
            <person name="Raoult D."/>
            <person name="Greub G."/>
            <person name="Miranda-Saavedra D."/>
            <person name="Chen N."/>
            <person name="Nash P."/>
            <person name="Ginger M.L."/>
            <person name="Horn M."/>
            <person name="Schaap P."/>
            <person name="Caler L."/>
            <person name="Loftus B."/>
        </authorList>
    </citation>
    <scope>NUCLEOTIDE SEQUENCE [LARGE SCALE GENOMIC DNA]</scope>
    <source>
        <strain evidence="3 4">Neff</strain>
    </source>
</reference>
<keyword evidence="1" id="KW-1133">Transmembrane helix</keyword>
<feature type="transmembrane region" description="Helical" evidence="1">
    <location>
        <begin position="55"/>
        <end position="73"/>
    </location>
</feature>
<dbReference type="VEuPathDB" id="AmoebaDB:ACA1_248350"/>
<protein>
    <recommendedName>
        <fullName evidence="2">NADH-ubiquinone oxidoreductase 21kDa subunit N-terminal domain-containing protein</fullName>
    </recommendedName>
</protein>
<dbReference type="RefSeq" id="XP_004339844.1">
    <property type="nucleotide sequence ID" value="XM_004339796.1"/>
</dbReference>
<dbReference type="GeneID" id="14918584"/>
<evidence type="ECO:0000313" key="4">
    <source>
        <dbReference type="Proteomes" id="UP000011083"/>
    </source>
</evidence>
<name>L8H0C2_ACACF</name>
<gene>
    <name evidence="3" type="ORF">ACA1_248350</name>
</gene>
<dbReference type="KEGG" id="acan:ACA1_248350"/>
<organism evidence="3 4">
    <name type="scientific">Acanthamoeba castellanii (strain ATCC 30010 / Neff)</name>
    <dbReference type="NCBI Taxonomy" id="1257118"/>
    <lineage>
        <taxon>Eukaryota</taxon>
        <taxon>Amoebozoa</taxon>
        <taxon>Discosea</taxon>
        <taxon>Longamoebia</taxon>
        <taxon>Centramoebida</taxon>
        <taxon>Acanthamoebidae</taxon>
        <taxon>Acanthamoeba</taxon>
    </lineage>
</organism>
<keyword evidence="1" id="KW-0472">Membrane</keyword>
<feature type="domain" description="NADH-ubiquinone oxidoreductase 21kDa subunit N-terminal" evidence="2">
    <location>
        <begin position="11"/>
        <end position="84"/>
    </location>
</feature>
<evidence type="ECO:0000259" key="2">
    <source>
        <dbReference type="Pfam" id="PF10785"/>
    </source>
</evidence>
<dbReference type="PANTHER" id="PTHR34062:SF1">
    <property type="entry name" value="NADH-UBIQUINONE OXIDOREDUCTASE 21KDA SUBUNIT N-TERMINAL DOMAIN-CONTAINING PROTEIN"/>
    <property type="match status" value="1"/>
</dbReference>
<accession>L8H0C2</accession>